<evidence type="ECO:0000256" key="1">
    <source>
        <dbReference type="SAM" id="Phobius"/>
    </source>
</evidence>
<dbReference type="PANTHER" id="PTHR33374">
    <property type="entry name" value="ARABINOGALACTAN PROTEIN 20"/>
    <property type="match status" value="1"/>
</dbReference>
<dbReference type="KEGG" id="mcha:111015367"/>
<dbReference type="GeneID" id="111015367"/>
<evidence type="ECO:0000313" key="3">
    <source>
        <dbReference type="RefSeq" id="XP_022146078.1"/>
    </source>
</evidence>
<keyword evidence="2" id="KW-1185">Reference proteome</keyword>
<evidence type="ECO:0000313" key="2">
    <source>
        <dbReference type="Proteomes" id="UP000504603"/>
    </source>
</evidence>
<dbReference type="Pfam" id="PF06376">
    <property type="entry name" value="AGP"/>
    <property type="match status" value="1"/>
</dbReference>
<organism evidence="2 3">
    <name type="scientific">Momordica charantia</name>
    <name type="common">Bitter gourd</name>
    <name type="synonym">Balsam pear</name>
    <dbReference type="NCBI Taxonomy" id="3673"/>
    <lineage>
        <taxon>Eukaryota</taxon>
        <taxon>Viridiplantae</taxon>
        <taxon>Streptophyta</taxon>
        <taxon>Embryophyta</taxon>
        <taxon>Tracheophyta</taxon>
        <taxon>Spermatophyta</taxon>
        <taxon>Magnoliopsida</taxon>
        <taxon>eudicotyledons</taxon>
        <taxon>Gunneridae</taxon>
        <taxon>Pentapetalae</taxon>
        <taxon>rosids</taxon>
        <taxon>fabids</taxon>
        <taxon>Cucurbitales</taxon>
        <taxon>Cucurbitaceae</taxon>
        <taxon>Momordiceae</taxon>
        <taxon>Momordica</taxon>
    </lineage>
</organism>
<dbReference type="OrthoDB" id="777504at2759"/>
<dbReference type="RefSeq" id="XP_022146078.1">
    <property type="nucleotide sequence ID" value="XM_022290386.1"/>
</dbReference>
<keyword evidence="1" id="KW-1133">Transmembrane helix</keyword>
<keyword evidence="1" id="KW-0472">Membrane</keyword>
<dbReference type="Proteomes" id="UP000504603">
    <property type="component" value="Unplaced"/>
</dbReference>
<reference evidence="3" key="1">
    <citation type="submission" date="2025-08" db="UniProtKB">
        <authorList>
            <consortium name="RefSeq"/>
        </authorList>
    </citation>
    <scope>IDENTIFICATION</scope>
    <source>
        <strain evidence="3">OHB3-1</strain>
    </source>
</reference>
<dbReference type="AlphaFoldDB" id="A0A6J1CXM0"/>
<proteinExistence type="predicted"/>
<gene>
    <name evidence="3" type="primary">LOC111015367</name>
</gene>
<sequence length="82" mass="8542">MVVAVRNYLPLGILVAVAVAFVLGAFLPVQAHAQPESMSPAQPLATSDGTSIDQGIAYALMLLALVLTYIIHSADLSISFST</sequence>
<protein>
    <submittedName>
        <fullName evidence="3">Arabinogalactan peptide 22-like</fullName>
    </submittedName>
</protein>
<feature type="transmembrane region" description="Helical" evidence="1">
    <location>
        <begin position="55"/>
        <end position="72"/>
    </location>
</feature>
<keyword evidence="1" id="KW-0812">Transmembrane</keyword>
<name>A0A6J1CXM0_MOMCH</name>
<accession>A0A6J1CXM0</accession>
<dbReference type="InterPro" id="IPR009424">
    <property type="entry name" value="AGP16/20/22/41"/>
</dbReference>